<dbReference type="InterPro" id="IPR002502">
    <property type="entry name" value="Amidase_domain"/>
</dbReference>
<evidence type="ECO:0000256" key="8">
    <source>
        <dbReference type="ARBA" id="ARBA00022801"/>
    </source>
</evidence>
<comment type="catalytic activity">
    <reaction evidence="1">
        <text>Hydrolyzes the link between N-acetylmuramoyl residues and L-amino acid residues in certain cell-wall glycopeptides.</text>
        <dbReference type="EC" id="3.5.1.28"/>
    </reaction>
</comment>
<evidence type="ECO:0000256" key="3">
    <source>
        <dbReference type="ARBA" id="ARBA00004496"/>
    </source>
</evidence>
<dbReference type="GO" id="GO:0009253">
    <property type="term" value="P:peptidoglycan catabolic process"/>
    <property type="evidence" value="ECO:0007669"/>
    <property type="project" value="InterPro"/>
</dbReference>
<dbReference type="AlphaFoldDB" id="A0A8J6NZZ7"/>
<evidence type="ECO:0000256" key="4">
    <source>
        <dbReference type="ARBA" id="ARBA00007553"/>
    </source>
</evidence>
<dbReference type="GO" id="GO:0009254">
    <property type="term" value="P:peptidoglycan turnover"/>
    <property type="evidence" value="ECO:0007669"/>
    <property type="project" value="TreeGrafter"/>
</dbReference>
<dbReference type="EC" id="3.5.1.28" evidence="5"/>
<dbReference type="GO" id="GO:0008745">
    <property type="term" value="F:N-acetylmuramoyl-L-alanine amidase activity"/>
    <property type="evidence" value="ECO:0007669"/>
    <property type="project" value="UniProtKB-EC"/>
</dbReference>
<protein>
    <recommendedName>
        <fullName evidence="11">1,6-anhydro-N-acetylmuramyl-L-alanine amidase AmpD</fullName>
        <ecNumber evidence="5">3.5.1.28</ecNumber>
    </recommendedName>
    <alternativeName>
        <fullName evidence="12">N-acetylmuramoyl-L-alanine amidase</fullName>
    </alternativeName>
</protein>
<dbReference type="SMART" id="SM00644">
    <property type="entry name" value="Ami_2"/>
    <property type="match status" value="1"/>
</dbReference>
<dbReference type="SUPFAM" id="SSF55846">
    <property type="entry name" value="N-acetylmuramoyl-L-alanine amidase-like"/>
    <property type="match status" value="1"/>
</dbReference>
<dbReference type="PANTHER" id="PTHR30417:SF4">
    <property type="entry name" value="1,6-ANHYDRO-N-ACETYLMURAMYL-L-ALANINE AMIDASE AMPD"/>
    <property type="match status" value="1"/>
</dbReference>
<dbReference type="Pfam" id="PF01510">
    <property type="entry name" value="Amidase_2"/>
    <property type="match status" value="1"/>
</dbReference>
<keyword evidence="7" id="KW-0479">Metal-binding</keyword>
<evidence type="ECO:0000256" key="1">
    <source>
        <dbReference type="ARBA" id="ARBA00001561"/>
    </source>
</evidence>
<evidence type="ECO:0000313" key="14">
    <source>
        <dbReference type="EMBL" id="MBC8519788.1"/>
    </source>
</evidence>
<organism evidence="14 15">
    <name type="scientific">Candidatus Thiopontia autotrophica</name>
    <dbReference type="NCBI Taxonomy" id="2841688"/>
    <lineage>
        <taxon>Bacteria</taxon>
        <taxon>Pseudomonadati</taxon>
        <taxon>Pseudomonadota</taxon>
        <taxon>Gammaproteobacteria</taxon>
        <taxon>Candidatus Thiopontia</taxon>
    </lineage>
</organism>
<comment type="subcellular location">
    <subcellularLocation>
        <location evidence="3">Cytoplasm</location>
    </subcellularLocation>
</comment>
<accession>A0A8J6NZZ7</accession>
<dbReference type="GO" id="GO:0005737">
    <property type="term" value="C:cytoplasm"/>
    <property type="evidence" value="ECO:0007669"/>
    <property type="project" value="UniProtKB-SubCell"/>
</dbReference>
<dbReference type="Proteomes" id="UP000654401">
    <property type="component" value="Unassembled WGS sequence"/>
</dbReference>
<dbReference type="InterPro" id="IPR036505">
    <property type="entry name" value="Amidase/PGRP_sf"/>
</dbReference>
<gene>
    <name evidence="14" type="primary">ampD</name>
    <name evidence="14" type="ORF">H8D24_05225</name>
</gene>
<evidence type="ECO:0000256" key="6">
    <source>
        <dbReference type="ARBA" id="ARBA00022490"/>
    </source>
</evidence>
<dbReference type="Gene3D" id="3.40.80.10">
    <property type="entry name" value="Peptidoglycan recognition protein-like"/>
    <property type="match status" value="1"/>
</dbReference>
<comment type="cofactor">
    <cofactor evidence="2">
        <name>Zn(2+)</name>
        <dbReference type="ChEBI" id="CHEBI:29105"/>
    </cofactor>
</comment>
<dbReference type="PANTHER" id="PTHR30417">
    <property type="entry name" value="N-ACETYLMURAMOYL-L-ALANINE AMIDASE AMID"/>
    <property type="match status" value="1"/>
</dbReference>
<evidence type="ECO:0000256" key="5">
    <source>
        <dbReference type="ARBA" id="ARBA00011901"/>
    </source>
</evidence>
<evidence type="ECO:0000256" key="9">
    <source>
        <dbReference type="ARBA" id="ARBA00022833"/>
    </source>
</evidence>
<sequence length="189" mass="21247">MNTSIFSIDGGGWIIEADKVSSPNCDERPDGDEIDLLVVHGISLPAGKFGTPYIDQLFTNQLDTTEVQELEALKDLRVSAHLLIHRDGRLVQYVPLSKRAWHAGVSSFRGRERCNDFSIGVELEGSDYIAYTDIQYNRLASLIAAIKREYPQIVKDRIVGHSDIAPGRKSDPGPAFEWERLFEKMETKL</sequence>
<dbReference type="EMBL" id="JACNFK010000027">
    <property type="protein sequence ID" value="MBC8519788.1"/>
    <property type="molecule type" value="Genomic_DNA"/>
</dbReference>
<proteinExistence type="inferred from homology"/>
<name>A0A8J6NZZ7_9GAMM</name>
<evidence type="ECO:0000256" key="11">
    <source>
        <dbReference type="ARBA" id="ARBA00039257"/>
    </source>
</evidence>
<dbReference type="GO" id="GO:0046872">
    <property type="term" value="F:metal ion binding"/>
    <property type="evidence" value="ECO:0007669"/>
    <property type="project" value="UniProtKB-KW"/>
</dbReference>
<evidence type="ECO:0000259" key="13">
    <source>
        <dbReference type="SMART" id="SM00644"/>
    </source>
</evidence>
<dbReference type="CDD" id="cd06583">
    <property type="entry name" value="PGRP"/>
    <property type="match status" value="1"/>
</dbReference>
<evidence type="ECO:0000256" key="10">
    <source>
        <dbReference type="ARBA" id="ARBA00023316"/>
    </source>
</evidence>
<evidence type="ECO:0000256" key="7">
    <source>
        <dbReference type="ARBA" id="ARBA00022723"/>
    </source>
</evidence>
<keyword evidence="6" id="KW-0963">Cytoplasm</keyword>
<keyword evidence="10" id="KW-0961">Cell wall biogenesis/degradation</keyword>
<evidence type="ECO:0000256" key="2">
    <source>
        <dbReference type="ARBA" id="ARBA00001947"/>
    </source>
</evidence>
<dbReference type="InterPro" id="IPR051206">
    <property type="entry name" value="NAMLAA_amidase_2"/>
</dbReference>
<evidence type="ECO:0000256" key="12">
    <source>
        <dbReference type="ARBA" id="ARBA00042615"/>
    </source>
</evidence>
<reference evidence="14 15" key="1">
    <citation type="submission" date="2020-08" db="EMBL/GenBank/DDBJ databases">
        <title>Bridging the membrane lipid divide: bacteria of the FCB group superphylum have the potential to synthesize archaeal ether lipids.</title>
        <authorList>
            <person name="Villanueva L."/>
            <person name="Von Meijenfeldt F.A.B."/>
            <person name="Westbye A.B."/>
            <person name="Yadav S."/>
            <person name="Hopmans E.C."/>
            <person name="Dutilh B.E."/>
            <person name="Sinninghe Damste J.S."/>
        </authorList>
    </citation>
    <scope>NUCLEOTIDE SEQUENCE [LARGE SCALE GENOMIC DNA]</scope>
    <source>
        <strain evidence="14">NIOZ-UU100</strain>
    </source>
</reference>
<dbReference type="GO" id="GO:0071555">
    <property type="term" value="P:cell wall organization"/>
    <property type="evidence" value="ECO:0007669"/>
    <property type="project" value="UniProtKB-KW"/>
</dbReference>
<keyword evidence="8 14" id="KW-0378">Hydrolase</keyword>
<comment type="similarity">
    <text evidence="4">Belongs to the N-acetylmuramoyl-L-alanine amidase 2 family.</text>
</comment>
<evidence type="ECO:0000313" key="15">
    <source>
        <dbReference type="Proteomes" id="UP000654401"/>
    </source>
</evidence>
<dbReference type="NCBIfam" id="NF008758">
    <property type="entry name" value="PRK11789.1"/>
    <property type="match status" value="1"/>
</dbReference>
<keyword evidence="9" id="KW-0862">Zinc</keyword>
<feature type="domain" description="N-acetylmuramoyl-L-alanine amidase" evidence="13">
    <location>
        <begin position="22"/>
        <end position="173"/>
    </location>
</feature>
<comment type="caution">
    <text evidence="14">The sequence shown here is derived from an EMBL/GenBank/DDBJ whole genome shotgun (WGS) entry which is preliminary data.</text>
</comment>